<dbReference type="InterPro" id="IPR012341">
    <property type="entry name" value="6hp_glycosidase-like_sf"/>
</dbReference>
<sequence>METFAFERAEPVWLSGLEDTMNVTAGFRARVAAPVGRGARLRIAAASIYRCYANGRFVGHGPAAAPHGYCRVDEWALPGDGAEEETIIAIEVAGYNVNSFYTLAEPSFLQAELLTSDGRPLCWTGADDERGFEAGELRERLRRTQRYSFQRAFTEAYRLEADAADWRFSASAVPGARADWARVSGRLSLPRGVPLPAFPTLQPLFICESGAVAHRLPSDGYRKDRSLTGVGPLYLGYPEAELETVPSLLLQETVTTGRRACDRPYLPDAALRIEARSYRIVDFGRVVAGFIQAEVVCAESARLYLLFDEVLSGGEVDFLRLDAVNAVAYKLGPGVHSLETMEPYSLRYLKLLVWEGTADIRGIGVREYVCGDAVRGSFASSDPALDAIVAAGIETYRQNAVDIFMDCPSRERAGWLCDSFFMARTAAALSGTTLYERLFLENYALPERFAHLPEGMVPMCYPADHFDGNFIPNWGLWFVLQLDEYDARSGDADMLARLRPRVESLMRYFEPFRNGDGLLERLDGWIFVDWSPAREWVQDVSYPTNMLYAAALEAAGRLYGFDDWLRQAEAVRTAVRSQSFTGEYFADHAVRTADGLRIETGHVSEACQYYAFCFGIAEPDTYPELWRKLVDRLGPRRRCIGSGRAPGVAPTNQLIGNMLRLEALSAAGRADVIAAELPDLLGEMARVTGTLWEQDEPIASCSHGFVSHVVHVAYRDLLGFRRVDPLRRTVVLRPGASGLSSCAGMLPAGGDLLAMSWRYADGKLHIETDIPDDYEVALEIEGPYAWQRKEQPG</sequence>
<dbReference type="Gene3D" id="2.60.420.10">
    <property type="entry name" value="Maltose phosphorylase, domain 3"/>
    <property type="match status" value="1"/>
</dbReference>
<accession>A0ABT6TP89</accession>
<dbReference type="SUPFAM" id="SSF48208">
    <property type="entry name" value="Six-hairpin glycosidases"/>
    <property type="match status" value="1"/>
</dbReference>
<evidence type="ECO:0000313" key="2">
    <source>
        <dbReference type="EMBL" id="MDI4648641.1"/>
    </source>
</evidence>
<dbReference type="Gene3D" id="2.60.120.260">
    <property type="entry name" value="Galactose-binding domain-like"/>
    <property type="match status" value="3"/>
</dbReference>
<dbReference type="Proteomes" id="UP001161691">
    <property type="component" value="Unassembled WGS sequence"/>
</dbReference>
<proteinExistence type="predicted"/>
<keyword evidence="3" id="KW-1185">Reference proteome</keyword>
<protein>
    <recommendedName>
        <fullName evidence="1">Alpha-L-rhamnosidase six-hairpin glycosidase domain-containing protein</fullName>
    </recommendedName>
</protein>
<dbReference type="Gene3D" id="1.50.10.10">
    <property type="match status" value="1"/>
</dbReference>
<dbReference type="PANTHER" id="PTHR34987:SF2">
    <property type="entry name" value="B, PUTATIVE (AFU_ORTHOLOGUE AFUA_7G05040)-RELATED"/>
    <property type="match status" value="1"/>
</dbReference>
<dbReference type="Pfam" id="PF17389">
    <property type="entry name" value="Bac_rhamnosid6H"/>
    <property type="match status" value="1"/>
</dbReference>
<dbReference type="PANTHER" id="PTHR34987">
    <property type="entry name" value="C, PUTATIVE (AFU_ORTHOLOGUE AFUA_3G02880)-RELATED"/>
    <property type="match status" value="1"/>
</dbReference>
<evidence type="ECO:0000259" key="1">
    <source>
        <dbReference type="Pfam" id="PF17389"/>
    </source>
</evidence>
<reference evidence="2" key="1">
    <citation type="submission" date="2023-04" db="EMBL/GenBank/DDBJ databases">
        <title>Comparative genomic analysis of Cohnella hashimotonis sp. nov., isolated from the International Space Station.</title>
        <authorList>
            <person name="Venkateswaran K."/>
            <person name="Simpson A."/>
        </authorList>
    </citation>
    <scope>NUCLEOTIDE SEQUENCE</scope>
    <source>
        <strain evidence="2">F6_2S_P_1</strain>
    </source>
</reference>
<dbReference type="EMBL" id="JAGRPV010000001">
    <property type="protein sequence ID" value="MDI4648641.1"/>
    <property type="molecule type" value="Genomic_DNA"/>
</dbReference>
<dbReference type="InterPro" id="IPR008928">
    <property type="entry name" value="6-hairpin_glycosidase_sf"/>
</dbReference>
<gene>
    <name evidence="2" type="ORF">KB449_27050</name>
</gene>
<feature type="domain" description="Alpha-L-rhamnosidase six-hairpin glycosidase" evidence="1">
    <location>
        <begin position="376"/>
        <end position="545"/>
    </location>
</feature>
<evidence type="ECO:0000313" key="3">
    <source>
        <dbReference type="Proteomes" id="UP001161691"/>
    </source>
</evidence>
<dbReference type="InterPro" id="IPR035396">
    <property type="entry name" value="Bac_rhamnosid6H"/>
</dbReference>
<comment type="caution">
    <text evidence="2">The sequence shown here is derived from an EMBL/GenBank/DDBJ whole genome shotgun (WGS) entry which is preliminary data.</text>
</comment>
<organism evidence="2 3">
    <name type="scientific">Cohnella hashimotonis</name>
    <dbReference type="NCBI Taxonomy" id="2826895"/>
    <lineage>
        <taxon>Bacteria</taxon>
        <taxon>Bacillati</taxon>
        <taxon>Bacillota</taxon>
        <taxon>Bacilli</taxon>
        <taxon>Bacillales</taxon>
        <taxon>Paenibacillaceae</taxon>
        <taxon>Cohnella</taxon>
    </lineage>
</organism>
<name>A0ABT6TP89_9BACL</name>
<dbReference type="RefSeq" id="WP_282911340.1">
    <property type="nucleotide sequence ID" value="NZ_JAGRPV010000001.1"/>
</dbReference>